<protein>
    <submittedName>
        <fullName evidence="7">Phosphoglycerate dehydrogenase</fullName>
    </submittedName>
</protein>
<evidence type="ECO:0000256" key="1">
    <source>
        <dbReference type="ARBA" id="ARBA00005854"/>
    </source>
</evidence>
<dbReference type="RefSeq" id="WP_091381750.1">
    <property type="nucleotide sequence ID" value="NZ_FNDV01000001.1"/>
</dbReference>
<dbReference type="PANTHER" id="PTHR43333:SF1">
    <property type="entry name" value="D-ISOMER SPECIFIC 2-HYDROXYACID DEHYDROGENASE NAD-BINDING DOMAIN-CONTAINING PROTEIN"/>
    <property type="match status" value="1"/>
</dbReference>
<dbReference type="OrthoDB" id="4324715at2"/>
<feature type="domain" description="D-isomer specific 2-hydroxyacid dehydrogenase catalytic" evidence="5">
    <location>
        <begin position="17"/>
        <end position="314"/>
    </location>
</feature>
<keyword evidence="3" id="KW-0520">NAD</keyword>
<dbReference type="Proteomes" id="UP000199651">
    <property type="component" value="Unassembled WGS sequence"/>
</dbReference>
<reference evidence="8" key="1">
    <citation type="submission" date="2016-10" db="EMBL/GenBank/DDBJ databases">
        <authorList>
            <person name="Varghese N."/>
            <person name="Submissions S."/>
        </authorList>
    </citation>
    <scope>NUCLEOTIDE SEQUENCE [LARGE SCALE GENOMIC DNA]</scope>
    <source>
        <strain evidence="8">IBRC-M 10655</strain>
    </source>
</reference>
<dbReference type="CDD" id="cd05300">
    <property type="entry name" value="2-Hacid_dh_1"/>
    <property type="match status" value="1"/>
</dbReference>
<dbReference type="SUPFAM" id="SSF51735">
    <property type="entry name" value="NAD(P)-binding Rossmann-fold domains"/>
    <property type="match status" value="1"/>
</dbReference>
<feature type="domain" description="D-isomer specific 2-hydroxyacid dehydrogenase NAD-binding" evidence="6">
    <location>
        <begin position="110"/>
        <end position="283"/>
    </location>
</feature>
<dbReference type="EMBL" id="FNJB01000011">
    <property type="protein sequence ID" value="SDP64894.1"/>
    <property type="molecule type" value="Genomic_DNA"/>
</dbReference>
<evidence type="ECO:0000256" key="3">
    <source>
        <dbReference type="ARBA" id="ARBA00023027"/>
    </source>
</evidence>
<keyword evidence="8" id="KW-1185">Reference proteome</keyword>
<gene>
    <name evidence="7" type="ORF">SAMN05192558_111149</name>
</gene>
<evidence type="ECO:0000259" key="5">
    <source>
        <dbReference type="Pfam" id="PF00389"/>
    </source>
</evidence>
<dbReference type="Pfam" id="PF00389">
    <property type="entry name" value="2-Hacid_dh"/>
    <property type="match status" value="1"/>
</dbReference>
<evidence type="ECO:0000259" key="6">
    <source>
        <dbReference type="Pfam" id="PF02826"/>
    </source>
</evidence>
<dbReference type="GO" id="GO:0016616">
    <property type="term" value="F:oxidoreductase activity, acting on the CH-OH group of donors, NAD or NADP as acceptor"/>
    <property type="evidence" value="ECO:0007669"/>
    <property type="project" value="InterPro"/>
</dbReference>
<dbReference type="PANTHER" id="PTHR43333">
    <property type="entry name" value="2-HACID_DH_C DOMAIN-CONTAINING PROTEIN"/>
    <property type="match status" value="1"/>
</dbReference>
<sequence>MDATRRPIVVVLHGAERPPRMTTIEQNATVRYTTSHHLAEALPGADVLLVWDLRSTALAQVWPAANGLRWVHAAAAGVGHLAIPELINSEVALTNARGIFDEPVAEYVLTVMLAFAKDLPTTMRLQQRRTWMKRETERLAGSSALIIGTGPIGRAIGRKLRAVGVAVSGAGQAARESDPDFDSVVALTDLRAALPKHDHVIVALPLSPATTGLIDAHALRAMRPTARLVTIGRRGLIVTADLLDALDSGTIAGAAIEVFADEPLSPSSPLWDMPNVLISPHMSGDVKGWRDELVRLFADNLDRYIREEPLLNVVDKRLYRR</sequence>
<dbReference type="AlphaFoldDB" id="A0A1H0UFD8"/>
<organism evidence="7 8">
    <name type="scientific">Actinokineospora alba</name>
    <dbReference type="NCBI Taxonomy" id="504798"/>
    <lineage>
        <taxon>Bacteria</taxon>
        <taxon>Bacillati</taxon>
        <taxon>Actinomycetota</taxon>
        <taxon>Actinomycetes</taxon>
        <taxon>Pseudonocardiales</taxon>
        <taxon>Pseudonocardiaceae</taxon>
        <taxon>Actinokineospora</taxon>
    </lineage>
</organism>
<evidence type="ECO:0000313" key="7">
    <source>
        <dbReference type="EMBL" id="SDP64894.1"/>
    </source>
</evidence>
<evidence type="ECO:0000256" key="4">
    <source>
        <dbReference type="RuleBase" id="RU003719"/>
    </source>
</evidence>
<dbReference type="SUPFAM" id="SSF52283">
    <property type="entry name" value="Formate/glycerate dehydrogenase catalytic domain-like"/>
    <property type="match status" value="1"/>
</dbReference>
<dbReference type="Gene3D" id="3.40.50.720">
    <property type="entry name" value="NAD(P)-binding Rossmann-like Domain"/>
    <property type="match status" value="2"/>
</dbReference>
<accession>A0A1H0UFD8</accession>
<dbReference type="GO" id="GO:0051287">
    <property type="term" value="F:NAD binding"/>
    <property type="evidence" value="ECO:0007669"/>
    <property type="project" value="InterPro"/>
</dbReference>
<name>A0A1H0UFD8_9PSEU</name>
<dbReference type="InterPro" id="IPR006139">
    <property type="entry name" value="D-isomer_2_OHA_DH_cat_dom"/>
</dbReference>
<keyword evidence="2 4" id="KW-0560">Oxidoreductase</keyword>
<evidence type="ECO:0000313" key="8">
    <source>
        <dbReference type="Proteomes" id="UP000199651"/>
    </source>
</evidence>
<evidence type="ECO:0000256" key="2">
    <source>
        <dbReference type="ARBA" id="ARBA00023002"/>
    </source>
</evidence>
<comment type="similarity">
    <text evidence="1 4">Belongs to the D-isomer specific 2-hydroxyacid dehydrogenase family.</text>
</comment>
<proteinExistence type="inferred from homology"/>
<dbReference type="Pfam" id="PF02826">
    <property type="entry name" value="2-Hacid_dh_C"/>
    <property type="match status" value="1"/>
</dbReference>
<dbReference type="STRING" id="504798.SAMN05421871_101432"/>
<dbReference type="InterPro" id="IPR036291">
    <property type="entry name" value="NAD(P)-bd_dom_sf"/>
</dbReference>
<dbReference type="InterPro" id="IPR006140">
    <property type="entry name" value="D-isomer_DH_NAD-bd"/>
</dbReference>